<accession>A0ABR0RI56</accession>
<dbReference type="GeneID" id="90001191"/>
<feature type="compositionally biased region" description="Polar residues" evidence="1">
    <location>
        <begin position="663"/>
        <end position="685"/>
    </location>
</feature>
<feature type="region of interest" description="Disordered" evidence="1">
    <location>
        <begin position="1"/>
        <end position="32"/>
    </location>
</feature>
<feature type="compositionally biased region" description="Pro residues" evidence="1">
    <location>
        <begin position="399"/>
        <end position="409"/>
    </location>
</feature>
<comment type="caution">
    <text evidence="2">The sequence shown here is derived from an EMBL/GenBank/DDBJ whole genome shotgun (WGS) entry which is preliminary data.</text>
</comment>
<feature type="compositionally biased region" description="Basic and acidic residues" evidence="1">
    <location>
        <begin position="1"/>
        <end position="10"/>
    </location>
</feature>
<evidence type="ECO:0000256" key="1">
    <source>
        <dbReference type="SAM" id="MobiDB-lite"/>
    </source>
</evidence>
<dbReference type="EMBL" id="JAVHJV010000009">
    <property type="protein sequence ID" value="KAK5940322.1"/>
    <property type="molecule type" value="Genomic_DNA"/>
</dbReference>
<feature type="region of interest" description="Disordered" evidence="1">
    <location>
        <begin position="517"/>
        <end position="558"/>
    </location>
</feature>
<feature type="region of interest" description="Disordered" evidence="1">
    <location>
        <begin position="663"/>
        <end position="782"/>
    </location>
</feature>
<gene>
    <name evidence="2" type="ORF">PMZ80_007742</name>
</gene>
<feature type="region of interest" description="Disordered" evidence="1">
    <location>
        <begin position="349"/>
        <end position="416"/>
    </location>
</feature>
<name>A0ABR0RI56_9EURO</name>
<protein>
    <submittedName>
        <fullName evidence="2">Uncharacterized protein</fullName>
    </submittedName>
</protein>
<dbReference type="Proteomes" id="UP001334248">
    <property type="component" value="Unassembled WGS sequence"/>
</dbReference>
<proteinExistence type="predicted"/>
<feature type="region of interest" description="Disordered" evidence="1">
    <location>
        <begin position="586"/>
        <end position="626"/>
    </location>
</feature>
<feature type="compositionally biased region" description="Low complexity" evidence="1">
    <location>
        <begin position="378"/>
        <end position="390"/>
    </location>
</feature>
<reference evidence="2 3" key="1">
    <citation type="journal article" date="2023" name="Res Sq">
        <title>Genomic and morphological characterization of Knufia obscura isolated from the Mars 2020 spacecraft assembly facility.</title>
        <authorList>
            <person name="Chander A.M."/>
            <person name="Teixeira M.M."/>
            <person name="Singh N.K."/>
            <person name="Williams M.P."/>
            <person name="Parker C.W."/>
            <person name="Leo P."/>
            <person name="Stajich J.E."/>
            <person name="Torok T."/>
            <person name="Tighe S."/>
            <person name="Mason C.E."/>
            <person name="Venkateswaran K."/>
        </authorList>
    </citation>
    <scope>NUCLEOTIDE SEQUENCE [LARGE SCALE GENOMIC DNA]</scope>
    <source>
        <strain evidence="2 3">CCFEE 5817</strain>
    </source>
</reference>
<organism evidence="2 3">
    <name type="scientific">Knufia obscura</name>
    <dbReference type="NCBI Taxonomy" id="1635080"/>
    <lineage>
        <taxon>Eukaryota</taxon>
        <taxon>Fungi</taxon>
        <taxon>Dikarya</taxon>
        <taxon>Ascomycota</taxon>
        <taxon>Pezizomycotina</taxon>
        <taxon>Eurotiomycetes</taxon>
        <taxon>Chaetothyriomycetidae</taxon>
        <taxon>Chaetothyriales</taxon>
        <taxon>Trichomeriaceae</taxon>
        <taxon>Knufia</taxon>
    </lineage>
</organism>
<feature type="compositionally biased region" description="Polar residues" evidence="1">
    <location>
        <begin position="729"/>
        <end position="749"/>
    </location>
</feature>
<evidence type="ECO:0000313" key="2">
    <source>
        <dbReference type="EMBL" id="KAK5940322.1"/>
    </source>
</evidence>
<evidence type="ECO:0000313" key="3">
    <source>
        <dbReference type="Proteomes" id="UP001334248"/>
    </source>
</evidence>
<sequence length="1067" mass="117208">MSGNIDKEVPLLKQNIEASGEGESTQQPKIDSKLGNVLAFGNAKRCADEFEANTGEGGGDSDGSAALPDAFPFTLAEDNFATHIQTDVYVRELNTNARNPDHNRIIHKTLTLSGFRTQDELASSEDDPEEPVPSPPRDWSVGNDSIPFTPPRHGDDNGTAVLEEQGTVSGAEQPASSEGITATETEAYNERLDRDLVEFATKHARQVAEQKWEVERVARSALQADIESAIEAIERQKSENQDPDVPDERGLTRLQRFQLGQNNYMEYYGELSSPEIAIRKDEHKMAEDEAWVAQMWFEKLEACTFPLDDSEIYWHLWSWEFRESVREAGVHELLTKLIRRNTDVAREARSIAMQPRPQVDGTSSPPLADQEPSRQPLASVSTSSAAPSFSFNPTTAPFQPLPTTRPPGRLPSTSEIVPITTTRTGPLIVDSSDIAPPISSSSTFSQPSPAMHSPQQYFLDPISQSSFYSQTPNTVFPLQSFVQNPGFPDIARMQWVNERGNIDTYAEFATERGGPNFHSADRQTFPVPGQILRGAGPNRRYDRTTPSGKKVSGHFSPDLPPEVTGDFFTRGSIRGVRAWEGELPAREHGASDLERSANDARVGTSRDGSQAVVRGHAGRPNEQAPHIIADVALTDQRDTTQETARNVQRHVLEFTQSLTSLRQAEHQSNMLRSAQPDTESLQQDELTAAQAVEQDESDVGDESSHAKPSGIRGGAGQQSDLDLPKVEPTNLSSGQPDNAPQSDTPTLTLVNPGHGCSEPPSDLTGEVRAEGQSSSPLAASGCVINRNDGANATTNLTPLAERPPKDQAKIQLARDKGWVITGIGEPTQEPNDTSNNEIPGWLERAREYEWKEEYGELKSPTHEYCKYGIEDHCYARSRRKVIVAAVNAIMADREVTEADAQAFNAWQASIAAGETVTRKVELSVLEERERASGANPAPKSTVPLGQFEELLESYGTAAAEHATAVRRAREARRLAEWDWKVFDQLKGKTMDELGYVGHLSPPVTREVLDGMVSELVSMTGYKEDGVKTLIDQVDATVGSGMDVRNREVLLCRAREMVIQMKHDGSAR</sequence>
<keyword evidence="3" id="KW-1185">Reference proteome</keyword>
<feature type="compositionally biased region" description="Basic and acidic residues" evidence="1">
    <location>
        <begin position="586"/>
        <end position="598"/>
    </location>
</feature>
<dbReference type="RefSeq" id="XP_064728412.1">
    <property type="nucleotide sequence ID" value="XM_064876148.1"/>
</dbReference>
<feature type="region of interest" description="Disordered" evidence="1">
    <location>
        <begin position="117"/>
        <end position="160"/>
    </location>
</feature>